<feature type="transmembrane region" description="Helical" evidence="2">
    <location>
        <begin position="226"/>
        <end position="250"/>
    </location>
</feature>
<feature type="transmembrane region" description="Helical" evidence="2">
    <location>
        <begin position="370"/>
        <end position="391"/>
    </location>
</feature>
<reference evidence="3 4" key="1">
    <citation type="submission" date="2023-03" db="EMBL/GenBank/DDBJ databases">
        <title>Paludisphaera mucosa sp. nov. a novel planctomycete from northern fen.</title>
        <authorList>
            <person name="Ivanova A."/>
        </authorList>
    </citation>
    <scope>NUCLEOTIDE SEQUENCE [LARGE SCALE GENOMIC DNA]</scope>
    <source>
        <strain evidence="3 4">Pla2</strain>
    </source>
</reference>
<dbReference type="PANTHER" id="PTHR34219">
    <property type="entry name" value="IRON-REGULATED INNER MEMBRANE PROTEIN-RELATED"/>
    <property type="match status" value="1"/>
</dbReference>
<evidence type="ECO:0000313" key="3">
    <source>
        <dbReference type="EMBL" id="MDG3004855.1"/>
    </source>
</evidence>
<dbReference type="Proteomes" id="UP001216907">
    <property type="component" value="Unassembled WGS sequence"/>
</dbReference>
<dbReference type="Pfam" id="PF03929">
    <property type="entry name" value="PepSY_TM"/>
    <property type="match status" value="1"/>
</dbReference>
<dbReference type="EMBL" id="JARRAG010000002">
    <property type="protein sequence ID" value="MDG3004855.1"/>
    <property type="molecule type" value="Genomic_DNA"/>
</dbReference>
<feature type="transmembrane region" description="Helical" evidence="2">
    <location>
        <begin position="411"/>
        <end position="436"/>
    </location>
</feature>
<feature type="transmembrane region" description="Helical" evidence="2">
    <location>
        <begin position="173"/>
        <end position="194"/>
    </location>
</feature>
<protein>
    <submittedName>
        <fullName evidence="3">PepSY domain-containing protein</fullName>
    </submittedName>
</protein>
<keyword evidence="4" id="KW-1185">Reference proteome</keyword>
<evidence type="ECO:0000313" key="4">
    <source>
        <dbReference type="Proteomes" id="UP001216907"/>
    </source>
</evidence>
<feature type="transmembrane region" description="Helical" evidence="2">
    <location>
        <begin position="43"/>
        <end position="67"/>
    </location>
</feature>
<accession>A0ABT6FBV2</accession>
<dbReference type="RefSeq" id="WP_277861206.1">
    <property type="nucleotide sequence ID" value="NZ_JARRAG010000002.1"/>
</dbReference>
<gene>
    <name evidence="3" type="ORF">PZE19_13800</name>
</gene>
<keyword evidence="2" id="KW-0812">Transmembrane</keyword>
<name>A0ABT6FBV2_9BACT</name>
<evidence type="ECO:0000256" key="2">
    <source>
        <dbReference type="SAM" id="Phobius"/>
    </source>
</evidence>
<sequence length="447" mass="48875">MRRAEPADGPDATLLDAKGPRKPGLAAARRPASASLHRVVWRWHFYAGLFVAPILFVVAATGAAYVFRAEIEDYAHARLRFVAPGDSRLGARAIVDAAQSAHPGMKPSALELPADADRAAIVRFGKGPVAYVDPYRGRVLGSTDPAQVDGLAAFFDVVLSIHRQLFLGSVGRLVVELSVGWTIVLLATGLYLWWPRKLGQAAGVWRPRWRAKPYTILRDLHAVGGVYMLAPALVIVVTGLFYTLVWSEAFHLLTRDRGRRPVAETAATPPSDPSRPALTLDQIEVLARARYPGRSLAFTLGGEADRGWEVQAANDYNKSYGPYVSARFRLDRLDGGLLSHATLAEDERYWWHGWAYPLHVGSVLGPATKVLWFLTCLVLCALPATGVWMWLKRRPRGGSGFPRRPERDVPRGLLVAIVVMAIALPVVGLSMVLIVLGERLVGLARAA</sequence>
<keyword evidence="2" id="KW-0472">Membrane</keyword>
<comment type="caution">
    <text evidence="3">The sequence shown here is derived from an EMBL/GenBank/DDBJ whole genome shotgun (WGS) entry which is preliminary data.</text>
</comment>
<keyword evidence="2" id="KW-1133">Transmembrane helix</keyword>
<organism evidence="3 4">
    <name type="scientific">Paludisphaera mucosa</name>
    <dbReference type="NCBI Taxonomy" id="3030827"/>
    <lineage>
        <taxon>Bacteria</taxon>
        <taxon>Pseudomonadati</taxon>
        <taxon>Planctomycetota</taxon>
        <taxon>Planctomycetia</taxon>
        <taxon>Isosphaerales</taxon>
        <taxon>Isosphaeraceae</taxon>
        <taxon>Paludisphaera</taxon>
    </lineage>
</organism>
<proteinExistence type="predicted"/>
<dbReference type="PANTHER" id="PTHR34219:SF1">
    <property type="entry name" value="PEPSY DOMAIN-CONTAINING PROTEIN"/>
    <property type="match status" value="1"/>
</dbReference>
<dbReference type="InterPro" id="IPR005625">
    <property type="entry name" value="PepSY-ass_TM"/>
</dbReference>
<evidence type="ECO:0000256" key="1">
    <source>
        <dbReference type="SAM" id="MobiDB-lite"/>
    </source>
</evidence>
<feature type="region of interest" description="Disordered" evidence="1">
    <location>
        <begin position="1"/>
        <end position="26"/>
    </location>
</feature>